<proteinExistence type="predicted"/>
<comment type="caution">
    <text evidence="2">The sequence shown here is derived from an EMBL/GenBank/DDBJ whole genome shotgun (WGS) entry which is preliminary data.</text>
</comment>
<evidence type="ECO:0000313" key="3">
    <source>
        <dbReference type="Proteomes" id="UP000823936"/>
    </source>
</evidence>
<feature type="chain" id="PRO_5039579283" description="Outer membrane protein beta-barrel domain-containing protein" evidence="1">
    <location>
        <begin position="28"/>
        <end position="220"/>
    </location>
</feature>
<gene>
    <name evidence="2" type="ORF">IAB12_04825</name>
</gene>
<dbReference type="EMBL" id="DXHU01000019">
    <property type="protein sequence ID" value="HIV99079.1"/>
    <property type="molecule type" value="Genomic_DNA"/>
</dbReference>
<feature type="signal peptide" evidence="1">
    <location>
        <begin position="1"/>
        <end position="27"/>
    </location>
</feature>
<reference evidence="2" key="2">
    <citation type="submission" date="2021-04" db="EMBL/GenBank/DDBJ databases">
        <authorList>
            <person name="Gilroy R."/>
        </authorList>
    </citation>
    <scope>NUCLEOTIDE SEQUENCE</scope>
    <source>
        <strain evidence="2">Gambia11-129</strain>
    </source>
</reference>
<name>A0A9D1PT41_9SPIO</name>
<evidence type="ECO:0000313" key="2">
    <source>
        <dbReference type="EMBL" id="HIV99079.1"/>
    </source>
</evidence>
<accession>A0A9D1PT41</accession>
<evidence type="ECO:0000256" key="1">
    <source>
        <dbReference type="SAM" id="SignalP"/>
    </source>
</evidence>
<protein>
    <recommendedName>
        <fullName evidence="4">Outer membrane protein beta-barrel domain-containing protein</fullName>
    </recommendedName>
</protein>
<dbReference type="AlphaFoldDB" id="A0A9D1PT41"/>
<reference evidence="2" key="1">
    <citation type="journal article" date="2021" name="PeerJ">
        <title>Extensive microbial diversity within the chicken gut microbiome revealed by metagenomics and culture.</title>
        <authorList>
            <person name="Gilroy R."/>
            <person name="Ravi A."/>
            <person name="Getino M."/>
            <person name="Pursley I."/>
            <person name="Horton D.L."/>
            <person name="Alikhan N.F."/>
            <person name="Baker D."/>
            <person name="Gharbi K."/>
            <person name="Hall N."/>
            <person name="Watson M."/>
            <person name="Adriaenssens E.M."/>
            <person name="Foster-Nyarko E."/>
            <person name="Jarju S."/>
            <person name="Secka A."/>
            <person name="Antonio M."/>
            <person name="Oren A."/>
            <person name="Chaudhuri R.R."/>
            <person name="La Ragione R."/>
            <person name="Hildebrand F."/>
            <person name="Pallen M.J."/>
        </authorList>
    </citation>
    <scope>NUCLEOTIDE SEQUENCE</scope>
    <source>
        <strain evidence="2">Gambia11-129</strain>
    </source>
</reference>
<keyword evidence="1" id="KW-0732">Signal</keyword>
<sequence>MKARRLFLLILTLAVSSPLLFSSQAGAGVALSYSEKFSPSFFIHMNASGFDILYSQKKNSCFEINIEEEFRANEIFAFTLGSYFKMNGEYDAAESGEYFLLSFDFDYLEHLYTDIDIGLGSSQFFMKGMSGATTVSLLPYFRAEAGLDFSFISAGAFISTSEKAGRVFQIIAHAGLDASFTFGRWKIASYAFFSVSDWFSNNVVKEIYASVSLSYLWGDI</sequence>
<organism evidence="2 3">
    <name type="scientific">Candidatus Ornithospirochaeta avicola</name>
    <dbReference type="NCBI Taxonomy" id="2840896"/>
    <lineage>
        <taxon>Bacteria</taxon>
        <taxon>Pseudomonadati</taxon>
        <taxon>Spirochaetota</taxon>
        <taxon>Spirochaetia</taxon>
        <taxon>Spirochaetales</taxon>
        <taxon>Spirochaetaceae</taxon>
        <taxon>Spirochaetaceae incertae sedis</taxon>
        <taxon>Candidatus Ornithospirochaeta</taxon>
    </lineage>
</organism>
<evidence type="ECO:0008006" key="4">
    <source>
        <dbReference type="Google" id="ProtNLM"/>
    </source>
</evidence>
<dbReference type="Proteomes" id="UP000823936">
    <property type="component" value="Unassembled WGS sequence"/>
</dbReference>